<protein>
    <submittedName>
        <fullName evidence="2">Uncharacterized protein</fullName>
    </submittedName>
</protein>
<feature type="compositionally biased region" description="Acidic residues" evidence="1">
    <location>
        <begin position="183"/>
        <end position="195"/>
    </location>
</feature>
<dbReference type="Proteomes" id="UP001530315">
    <property type="component" value="Unassembled WGS sequence"/>
</dbReference>
<name>A0ABD3N7B6_9STRA</name>
<reference evidence="2 3" key="1">
    <citation type="submission" date="2024-10" db="EMBL/GenBank/DDBJ databases">
        <title>Updated reference genomes for cyclostephanoid diatoms.</title>
        <authorList>
            <person name="Roberts W.R."/>
            <person name="Alverson A.J."/>
        </authorList>
    </citation>
    <scope>NUCLEOTIDE SEQUENCE [LARGE SCALE GENOMIC DNA]</scope>
    <source>
        <strain evidence="2 3">AJA276-08</strain>
    </source>
</reference>
<feature type="compositionally biased region" description="Basic and acidic residues" evidence="1">
    <location>
        <begin position="440"/>
        <end position="453"/>
    </location>
</feature>
<comment type="caution">
    <text evidence="2">The sequence shown here is derived from an EMBL/GenBank/DDBJ whole genome shotgun (WGS) entry which is preliminary data.</text>
</comment>
<proteinExistence type="predicted"/>
<accession>A0ABD3N7B6</accession>
<sequence>MRTFPSRTRPSLPTQFTADDFAAITPSDICKWMNVKAFGTADPGPDAKPIGSGSSSLEFMKKAVSFYMPVKGSYDAERKCGNPTRSKQVKELLQRVAILGGKKKMKEVGGQHSRGQPIQLAAVGGGRHGLLRRVHAQNNGFIKMLSMMGLALRTFGSSLEKIKNELETSNIVIRHELSNRAEGEEDDEDDDEDDLQAAPADADEKMIERVLTDIPTMEAEMKQHVAQVAETLQDFMNINVVTNRDMRIVSGADGFCTFGSSNSGKQMDLPDGFDLPSVDLSKAWHHWITGFPDFKVKKDNGEIIDAPIRPLRFVNTSNIPQSLRKKFKDGWRPILLSMTADVAQMLETTPIAAMDEKFVQDSFDVAMKALLQKAPAIFEDLNADKCATWKVATWSRKIREQQLGQLQVRRREESSDTAPMDTEDEDGDVEGLGQPTQPSGDRREQPTQHSEDV</sequence>
<dbReference type="EMBL" id="JALLAZ020001592">
    <property type="protein sequence ID" value="KAL3771925.1"/>
    <property type="molecule type" value="Genomic_DNA"/>
</dbReference>
<organism evidence="2 3">
    <name type="scientific">Stephanodiscus triporus</name>
    <dbReference type="NCBI Taxonomy" id="2934178"/>
    <lineage>
        <taxon>Eukaryota</taxon>
        <taxon>Sar</taxon>
        <taxon>Stramenopiles</taxon>
        <taxon>Ochrophyta</taxon>
        <taxon>Bacillariophyta</taxon>
        <taxon>Coscinodiscophyceae</taxon>
        <taxon>Thalassiosirophycidae</taxon>
        <taxon>Stephanodiscales</taxon>
        <taxon>Stephanodiscaceae</taxon>
        <taxon>Stephanodiscus</taxon>
    </lineage>
</organism>
<dbReference type="AlphaFoldDB" id="A0ABD3N7B6"/>
<gene>
    <name evidence="2" type="ORF">ACHAW5_008038</name>
</gene>
<evidence type="ECO:0000256" key="1">
    <source>
        <dbReference type="SAM" id="MobiDB-lite"/>
    </source>
</evidence>
<feature type="region of interest" description="Disordered" evidence="1">
    <location>
        <begin position="177"/>
        <end position="202"/>
    </location>
</feature>
<keyword evidence="3" id="KW-1185">Reference proteome</keyword>
<feature type="region of interest" description="Disordered" evidence="1">
    <location>
        <begin position="404"/>
        <end position="453"/>
    </location>
</feature>
<evidence type="ECO:0000313" key="3">
    <source>
        <dbReference type="Proteomes" id="UP001530315"/>
    </source>
</evidence>
<evidence type="ECO:0000313" key="2">
    <source>
        <dbReference type="EMBL" id="KAL3771925.1"/>
    </source>
</evidence>